<gene>
    <name evidence="2" type="ORF">FZC78_10085</name>
</gene>
<proteinExistence type="predicted"/>
<comment type="caution">
    <text evidence="2">The sequence shown here is derived from an EMBL/GenBank/DDBJ whole genome shotgun (WGS) entry which is preliminary data.</text>
</comment>
<keyword evidence="1" id="KW-0812">Transmembrane</keyword>
<evidence type="ECO:0000256" key="1">
    <source>
        <dbReference type="SAM" id="Phobius"/>
    </source>
</evidence>
<organism evidence="2 3">
    <name type="scientific">Rossellomorea vietnamensis</name>
    <dbReference type="NCBI Taxonomy" id="218284"/>
    <lineage>
        <taxon>Bacteria</taxon>
        <taxon>Bacillati</taxon>
        <taxon>Bacillota</taxon>
        <taxon>Bacilli</taxon>
        <taxon>Bacillales</taxon>
        <taxon>Bacillaceae</taxon>
        <taxon>Rossellomorea</taxon>
    </lineage>
</organism>
<dbReference type="RefSeq" id="WP_148939586.1">
    <property type="nucleotide sequence ID" value="NZ_VTEI01000004.1"/>
</dbReference>
<dbReference type="OrthoDB" id="2969827at2"/>
<evidence type="ECO:0000313" key="3">
    <source>
        <dbReference type="Proteomes" id="UP000322267"/>
    </source>
</evidence>
<dbReference type="Proteomes" id="UP000322267">
    <property type="component" value="Unassembled WGS sequence"/>
</dbReference>
<sequence>MEVLISIGIIVVVLAGGLFLFNTLMGYKKGNITIDLDERYIDYDEYIQAIQLDLKSKGRDVKYEGDGRFIIDGKKYIFLERNVSMGSVPLQRTILKPE</sequence>
<evidence type="ECO:0000313" key="2">
    <source>
        <dbReference type="EMBL" id="TYS16971.1"/>
    </source>
</evidence>
<reference evidence="2 3" key="1">
    <citation type="submission" date="2019-08" db="EMBL/GenBank/DDBJ databases">
        <title>Bacillus genomes from the desert of Cuatro Cienegas, Coahuila.</title>
        <authorList>
            <person name="Olmedo-Alvarez G."/>
        </authorList>
    </citation>
    <scope>NUCLEOTIDE SEQUENCE [LARGE SCALE GENOMIC DNA]</scope>
    <source>
        <strain evidence="2 3">CH34_1T</strain>
    </source>
</reference>
<keyword evidence="1" id="KW-0472">Membrane</keyword>
<keyword evidence="1" id="KW-1133">Transmembrane helix</keyword>
<name>A0A5D4NTJ8_9BACI</name>
<dbReference type="AlphaFoldDB" id="A0A5D4NTJ8"/>
<protein>
    <submittedName>
        <fullName evidence="2">Uncharacterized protein</fullName>
    </submittedName>
</protein>
<dbReference type="EMBL" id="VTEI01000004">
    <property type="protein sequence ID" value="TYS16971.1"/>
    <property type="molecule type" value="Genomic_DNA"/>
</dbReference>
<accession>A0A5D4NTJ8</accession>
<feature type="transmembrane region" description="Helical" evidence="1">
    <location>
        <begin position="6"/>
        <end position="27"/>
    </location>
</feature>